<gene>
    <name evidence="2" type="ORF">CSW14_03670</name>
</gene>
<keyword evidence="1" id="KW-1133">Transmembrane helix</keyword>
<reference evidence="2 3" key="1">
    <citation type="journal article" date="2019" name="Extremophiles">
        <title>Biogeography of thermophiles and predominance of Thermus scotoductus in domestic water heaters.</title>
        <authorList>
            <person name="Wilpiszeski R.L."/>
            <person name="Zhang Z."/>
            <person name="House C.H."/>
        </authorList>
    </citation>
    <scope>NUCLEOTIDE SEQUENCE [LARGE SCALE GENOMIC DNA]</scope>
    <source>
        <strain evidence="2 3">1_S1</strain>
    </source>
</reference>
<name>A0A430VTV9_THESC</name>
<feature type="transmembrane region" description="Helical" evidence="1">
    <location>
        <begin position="47"/>
        <end position="65"/>
    </location>
</feature>
<dbReference type="Pfam" id="PF22503">
    <property type="entry name" value="DUF6992"/>
    <property type="match status" value="1"/>
</dbReference>
<dbReference type="EMBL" id="PEMW01000089">
    <property type="protein sequence ID" value="RTI58277.1"/>
    <property type="molecule type" value="Genomic_DNA"/>
</dbReference>
<feature type="transmembrane region" description="Helical" evidence="1">
    <location>
        <begin position="12"/>
        <end position="35"/>
    </location>
</feature>
<dbReference type="Proteomes" id="UP000287467">
    <property type="component" value="Unassembled WGS sequence"/>
</dbReference>
<sequence>MGWLGEGAEREALRRLLLLNAGLDLGYLALGLLLFSRRQAHLRGFGAAILVQGGFLLLFDLYHALRV</sequence>
<dbReference type="InterPro" id="IPR054261">
    <property type="entry name" value="DUF6992"/>
</dbReference>
<accession>A0A430VTV9</accession>
<keyword evidence="1" id="KW-0812">Transmembrane</keyword>
<comment type="caution">
    <text evidence="2">The sequence shown here is derived from an EMBL/GenBank/DDBJ whole genome shotgun (WGS) entry which is preliminary data.</text>
</comment>
<proteinExistence type="predicted"/>
<evidence type="ECO:0000313" key="3">
    <source>
        <dbReference type="Proteomes" id="UP000287467"/>
    </source>
</evidence>
<organism evidence="2 3">
    <name type="scientific">Thermus scotoductus</name>
    <dbReference type="NCBI Taxonomy" id="37636"/>
    <lineage>
        <taxon>Bacteria</taxon>
        <taxon>Thermotogati</taxon>
        <taxon>Deinococcota</taxon>
        <taxon>Deinococci</taxon>
        <taxon>Thermales</taxon>
        <taxon>Thermaceae</taxon>
        <taxon>Thermus</taxon>
    </lineage>
</organism>
<evidence type="ECO:0000313" key="2">
    <source>
        <dbReference type="EMBL" id="RTI58277.1"/>
    </source>
</evidence>
<keyword evidence="1" id="KW-0472">Membrane</keyword>
<evidence type="ECO:0000256" key="1">
    <source>
        <dbReference type="SAM" id="Phobius"/>
    </source>
</evidence>
<dbReference type="AlphaFoldDB" id="A0A430VTV9"/>
<protein>
    <submittedName>
        <fullName evidence="2">Uncharacterized protein</fullName>
    </submittedName>
</protein>